<gene>
    <name evidence="2" type="ORF">ACFSBJ_07895</name>
</gene>
<dbReference type="Proteomes" id="UP001597075">
    <property type="component" value="Unassembled WGS sequence"/>
</dbReference>
<reference evidence="2 3" key="1">
    <citation type="journal article" date="2019" name="Int. J. Syst. Evol. Microbiol.">
        <title>The Global Catalogue of Microorganisms (GCM) 10K type strain sequencing project: providing services to taxonomists for standard genome sequencing and annotation.</title>
        <authorList>
            <consortium name="The Broad Institute Genomics Platform"/>
            <consortium name="The Broad Institute Genome Sequencing Center for Infectious Disease"/>
            <person name="Wu L."/>
            <person name="Ma J."/>
        </authorList>
    </citation>
    <scope>NUCLEOTIDE SEQUENCE [LARGE SCALE GENOMIC DNA]</scope>
    <source>
        <strain evidence="2 3">CGMCC 1.10594</strain>
    </source>
</reference>
<keyword evidence="1" id="KW-0472">Membrane</keyword>
<evidence type="ECO:0008006" key="4">
    <source>
        <dbReference type="Google" id="ProtNLM"/>
    </source>
</evidence>
<keyword evidence="3" id="KW-1185">Reference proteome</keyword>
<feature type="transmembrane region" description="Helical" evidence="1">
    <location>
        <begin position="37"/>
        <end position="54"/>
    </location>
</feature>
<evidence type="ECO:0000313" key="2">
    <source>
        <dbReference type="EMBL" id="MFD1633652.1"/>
    </source>
</evidence>
<organism evidence="2 3">
    <name type="scientific">Haloplanus ruber</name>
    <dbReference type="NCBI Taxonomy" id="869892"/>
    <lineage>
        <taxon>Archaea</taxon>
        <taxon>Methanobacteriati</taxon>
        <taxon>Methanobacteriota</taxon>
        <taxon>Stenosarchaea group</taxon>
        <taxon>Halobacteria</taxon>
        <taxon>Halobacteriales</taxon>
        <taxon>Haloferacaceae</taxon>
        <taxon>Haloplanus</taxon>
    </lineage>
</organism>
<name>A0ABD6CWU4_9EURY</name>
<protein>
    <recommendedName>
        <fullName evidence="4">XapX domain-containing protein</fullName>
    </recommendedName>
</protein>
<keyword evidence="1" id="KW-1133">Transmembrane helix</keyword>
<evidence type="ECO:0000313" key="3">
    <source>
        <dbReference type="Proteomes" id="UP001597075"/>
    </source>
</evidence>
<comment type="caution">
    <text evidence="2">The sequence shown here is derived from an EMBL/GenBank/DDBJ whole genome shotgun (WGS) entry which is preliminary data.</text>
</comment>
<sequence length="62" mass="6221">MLGLSQRGLIGIVLMLVGTAAFFPAVFPGSAPSPLNLLPLAAAALLTLGTYLVGTDVEGRPA</sequence>
<feature type="transmembrane region" description="Helical" evidence="1">
    <location>
        <begin position="12"/>
        <end position="31"/>
    </location>
</feature>
<dbReference type="RefSeq" id="WP_256403926.1">
    <property type="nucleotide sequence ID" value="NZ_CP187151.1"/>
</dbReference>
<dbReference type="Pfam" id="PF26546">
    <property type="entry name" value="DUF8178"/>
    <property type="match status" value="1"/>
</dbReference>
<evidence type="ECO:0000256" key="1">
    <source>
        <dbReference type="SAM" id="Phobius"/>
    </source>
</evidence>
<dbReference type="InterPro" id="IPR058491">
    <property type="entry name" value="DUF8178"/>
</dbReference>
<keyword evidence="1" id="KW-0812">Transmembrane</keyword>
<proteinExistence type="predicted"/>
<dbReference type="AlphaFoldDB" id="A0ABD6CWU4"/>
<dbReference type="EMBL" id="JBHUDL010000010">
    <property type="protein sequence ID" value="MFD1633652.1"/>
    <property type="molecule type" value="Genomic_DNA"/>
</dbReference>
<accession>A0ABD6CWU4</accession>